<reference evidence="14 15" key="1">
    <citation type="journal article" date="2019" name="Nat. Microbiol.">
        <title>Mediterranean grassland soil C-N compound turnover is dependent on rainfall and depth, and is mediated by genomically divergent microorganisms.</title>
        <authorList>
            <person name="Diamond S."/>
            <person name="Andeer P.F."/>
            <person name="Li Z."/>
            <person name="Crits-Christoph A."/>
            <person name="Burstein D."/>
            <person name="Anantharaman K."/>
            <person name="Lane K.R."/>
            <person name="Thomas B.C."/>
            <person name="Pan C."/>
            <person name="Northen T.R."/>
            <person name="Banfield J.F."/>
        </authorList>
    </citation>
    <scope>NUCLEOTIDE SEQUENCE [LARGE SCALE GENOMIC DNA]</scope>
    <source>
        <strain evidence="12">WS_1</strain>
        <strain evidence="13">WS_5</strain>
    </source>
</reference>
<evidence type="ECO:0000256" key="9">
    <source>
        <dbReference type="ARBA" id="ARBA00049535"/>
    </source>
</evidence>
<dbReference type="NCBIfam" id="TIGR01251">
    <property type="entry name" value="ribP_PPkin"/>
    <property type="match status" value="1"/>
</dbReference>
<evidence type="ECO:0000256" key="3">
    <source>
        <dbReference type="ARBA" id="ARBA00022723"/>
    </source>
</evidence>
<evidence type="ECO:0000313" key="14">
    <source>
        <dbReference type="Proteomes" id="UP000316292"/>
    </source>
</evidence>
<proteinExistence type="inferred from homology"/>
<evidence type="ECO:0000313" key="15">
    <source>
        <dbReference type="Proteomes" id="UP000320913"/>
    </source>
</evidence>
<evidence type="ECO:0000256" key="7">
    <source>
        <dbReference type="ARBA" id="ARBA00022840"/>
    </source>
</evidence>
<dbReference type="SUPFAM" id="SSF53271">
    <property type="entry name" value="PRTase-like"/>
    <property type="match status" value="1"/>
</dbReference>
<dbReference type="GO" id="GO:0016301">
    <property type="term" value="F:kinase activity"/>
    <property type="evidence" value="ECO:0007669"/>
    <property type="project" value="UniProtKB-KW"/>
</dbReference>
<dbReference type="SMART" id="SM01400">
    <property type="entry name" value="Pribosyltran_N"/>
    <property type="match status" value="1"/>
</dbReference>
<keyword evidence="7 10" id="KW-0067">ATP-binding</keyword>
<evidence type="ECO:0000313" key="12">
    <source>
        <dbReference type="EMBL" id="TMQ50834.1"/>
    </source>
</evidence>
<comment type="function">
    <text evidence="10">Involved in the biosynthesis of the central metabolite phospho-alpha-D-ribosyl-1-pyrophosphate (PRPP) via the transfer of pyrophosphoryl group from ATP to 1-hydroxyl of ribose-5-phosphate (Rib-5-P).</text>
</comment>
<comment type="catalytic activity">
    <reaction evidence="9 10">
        <text>D-ribose 5-phosphate + ATP = 5-phospho-alpha-D-ribose 1-diphosphate + AMP + H(+)</text>
        <dbReference type="Rhea" id="RHEA:15609"/>
        <dbReference type="ChEBI" id="CHEBI:15378"/>
        <dbReference type="ChEBI" id="CHEBI:30616"/>
        <dbReference type="ChEBI" id="CHEBI:58017"/>
        <dbReference type="ChEBI" id="CHEBI:78346"/>
        <dbReference type="ChEBI" id="CHEBI:456215"/>
        <dbReference type="EC" id="2.7.6.1"/>
    </reaction>
</comment>
<dbReference type="InterPro" id="IPR000836">
    <property type="entry name" value="PRTase_dom"/>
</dbReference>
<evidence type="ECO:0000256" key="8">
    <source>
        <dbReference type="ARBA" id="ARBA00022842"/>
    </source>
</evidence>
<keyword evidence="1 10" id="KW-0963">Cytoplasm</keyword>
<evidence type="ECO:0000256" key="2">
    <source>
        <dbReference type="ARBA" id="ARBA00022679"/>
    </source>
</evidence>
<feature type="binding site" evidence="10">
    <location>
        <position position="156"/>
    </location>
    <ligand>
        <name>Mg(2+)</name>
        <dbReference type="ChEBI" id="CHEBI:18420"/>
    </ligand>
</feature>
<dbReference type="Proteomes" id="UP000316292">
    <property type="component" value="Unassembled WGS sequence"/>
</dbReference>
<comment type="caution">
    <text evidence="10">Lacks conserved residue(s) required for the propagation of feature annotation.</text>
</comment>
<dbReference type="PROSITE" id="PS00114">
    <property type="entry name" value="PRPP_SYNTHASE"/>
    <property type="match status" value="1"/>
</dbReference>
<keyword evidence="4 10" id="KW-0545">Nucleotide biosynthesis</keyword>
<feature type="binding site" evidence="10">
    <location>
        <position position="195"/>
    </location>
    <ligand>
        <name>Mg(2+)</name>
        <dbReference type="ChEBI" id="CHEBI:18420"/>
    </ligand>
</feature>
<dbReference type="PANTHER" id="PTHR10210:SF41">
    <property type="entry name" value="RIBOSE-PHOSPHATE PYROPHOSPHOKINASE 1, CHLOROPLASTIC"/>
    <property type="match status" value="1"/>
</dbReference>
<evidence type="ECO:0000256" key="4">
    <source>
        <dbReference type="ARBA" id="ARBA00022727"/>
    </source>
</evidence>
<comment type="caution">
    <text evidence="13">The sequence shown here is derived from an EMBL/GenBank/DDBJ whole genome shotgun (WGS) entry which is preliminary data.</text>
</comment>
<dbReference type="GO" id="GO:0006015">
    <property type="term" value="P:5-phosphoribose 1-diphosphate biosynthetic process"/>
    <property type="evidence" value="ECO:0007669"/>
    <property type="project" value="UniProtKB-UniRule"/>
</dbReference>
<name>A0A538TBP3_UNCEI</name>
<feature type="binding site" evidence="10">
    <location>
        <position position="244"/>
    </location>
    <ligand>
        <name>D-ribose 5-phosphate</name>
        <dbReference type="ChEBI" id="CHEBI:78346"/>
    </ligand>
</feature>
<dbReference type="EC" id="2.7.6.1" evidence="10"/>
<feature type="active site" evidence="10">
    <location>
        <position position="218"/>
    </location>
</feature>
<dbReference type="InterPro" id="IPR000842">
    <property type="entry name" value="PRib_PP_synth_CS"/>
</dbReference>
<dbReference type="UniPathway" id="UPA00087">
    <property type="reaction ID" value="UER00172"/>
</dbReference>
<evidence type="ECO:0000256" key="10">
    <source>
        <dbReference type="HAMAP-Rule" id="MF_00583"/>
    </source>
</evidence>
<dbReference type="AlphaFoldDB" id="A0A538TBP3"/>
<keyword evidence="3 10" id="KW-0479">Metal-binding</keyword>
<comment type="similarity">
    <text evidence="10">Belongs to the ribose-phosphate pyrophosphokinase family. Class I subfamily.</text>
</comment>
<comment type="subunit">
    <text evidence="10">Homohexamer.</text>
</comment>
<organism evidence="13 15">
    <name type="scientific">Eiseniibacteriota bacterium</name>
    <dbReference type="NCBI Taxonomy" id="2212470"/>
    <lineage>
        <taxon>Bacteria</taxon>
        <taxon>Candidatus Eiseniibacteriota</taxon>
    </lineage>
</organism>
<dbReference type="InterPro" id="IPR037515">
    <property type="entry name" value="Rib-P_diPkinase_bac"/>
</dbReference>
<dbReference type="InterPro" id="IPR005946">
    <property type="entry name" value="Rib-P_diPkinase"/>
</dbReference>
<dbReference type="Gene3D" id="3.40.50.2020">
    <property type="match status" value="2"/>
</dbReference>
<keyword evidence="6 10" id="KW-0418">Kinase</keyword>
<keyword evidence="5 10" id="KW-0547">Nucleotide-binding</keyword>
<comment type="cofactor">
    <cofactor evidence="10">
        <name>Mg(2+)</name>
        <dbReference type="ChEBI" id="CHEBI:18420"/>
    </cofactor>
    <text evidence="10">Binds 2 Mg(2+) ions per subunit.</text>
</comment>
<evidence type="ECO:0000256" key="6">
    <source>
        <dbReference type="ARBA" id="ARBA00022777"/>
    </source>
</evidence>
<dbReference type="GO" id="GO:0002189">
    <property type="term" value="C:ribose phosphate diphosphokinase complex"/>
    <property type="evidence" value="ECO:0007669"/>
    <property type="project" value="TreeGrafter"/>
</dbReference>
<feature type="binding site" evidence="10">
    <location>
        <begin position="64"/>
        <end position="66"/>
    </location>
    <ligand>
        <name>ATP</name>
        <dbReference type="ChEBI" id="CHEBI:30616"/>
    </ligand>
</feature>
<dbReference type="EMBL" id="VBOR01000027">
    <property type="protein sequence ID" value="TMQ50834.1"/>
    <property type="molecule type" value="Genomic_DNA"/>
</dbReference>
<evidence type="ECO:0000313" key="13">
    <source>
        <dbReference type="EMBL" id="TMQ61050.1"/>
    </source>
</evidence>
<evidence type="ECO:0000256" key="5">
    <source>
        <dbReference type="ARBA" id="ARBA00022741"/>
    </source>
</evidence>
<sequence length="337" mass="36868">MTVKLATDRRLAAAPGHESESIRKRDSQTRLRLFTGNANRPLAEKICEYLGTELGDATVSQFADGETFVKINENVRGADLFVFQPTFAPATNLMELLVMVDAARRASAGRVTAVVPYFGYQRQDRKDQPRVPITAKLVANMITTAGTDRVMTMDLHSAQIQGFFDIPFDHLYAAPVLVDYWMHLKIPNLIAVAPDIGSVKMARAYAKRLSVGLAIVDKRRPRPDAVEMMNVIGEVDGKNVVIFDDVVSTGSTLVEAAEALKRAGARDIYAACTHAVLCGDAVERIGRSAVRELIVTDSIPHDPKRLGPSIKVLSVAGLLGEAIRRIHDEESLSSLFI</sequence>
<dbReference type="FunFam" id="3.40.50.2020:FF:000007">
    <property type="entry name" value="Ribose-phosphate pyrophosphokinase"/>
    <property type="match status" value="1"/>
</dbReference>
<dbReference type="GO" id="GO:0005737">
    <property type="term" value="C:cytoplasm"/>
    <property type="evidence" value="ECO:0007669"/>
    <property type="project" value="UniProtKB-SubCell"/>
</dbReference>
<evidence type="ECO:0000256" key="1">
    <source>
        <dbReference type="ARBA" id="ARBA00022490"/>
    </source>
</evidence>
<dbReference type="InterPro" id="IPR029099">
    <property type="entry name" value="Pribosyltran_N"/>
</dbReference>
<dbReference type="FunFam" id="3.40.50.2020:FF:000002">
    <property type="entry name" value="Ribose-phosphate pyrophosphokinase"/>
    <property type="match status" value="1"/>
</dbReference>
<dbReference type="Pfam" id="PF13793">
    <property type="entry name" value="Pribosyltran_N"/>
    <property type="match status" value="1"/>
</dbReference>
<dbReference type="Proteomes" id="UP000320913">
    <property type="component" value="Unassembled WGS sequence"/>
</dbReference>
<protein>
    <recommendedName>
        <fullName evidence="10">Ribose-phosphate pyrophosphokinase</fullName>
        <shortName evidence="10">RPPK</shortName>
        <ecNumber evidence="10">2.7.6.1</ecNumber>
    </recommendedName>
    <alternativeName>
        <fullName evidence="10">5-phospho-D-ribosyl alpha-1-diphosphate synthase</fullName>
    </alternativeName>
    <alternativeName>
        <fullName evidence="10">Phosphoribosyl diphosphate synthase</fullName>
    </alternativeName>
    <alternativeName>
        <fullName evidence="10">Phosphoribosyl pyrophosphate synthase</fullName>
        <shortName evidence="10">P-Rib-PP synthase</shortName>
        <shortName evidence="10">PRPP synthase</shortName>
        <shortName evidence="10">PRPPase</shortName>
    </alternativeName>
</protein>
<dbReference type="EMBL" id="VBOV01000054">
    <property type="protein sequence ID" value="TMQ61050.1"/>
    <property type="molecule type" value="Genomic_DNA"/>
</dbReference>
<comment type="pathway">
    <text evidence="10">Metabolic intermediate biosynthesis; 5-phospho-alpha-D-ribose 1-diphosphate biosynthesis; 5-phospho-alpha-D-ribose 1-diphosphate from D-ribose 5-phosphate (route I): step 1/1.</text>
</comment>
<dbReference type="GO" id="GO:0006164">
    <property type="term" value="P:purine nucleotide biosynthetic process"/>
    <property type="evidence" value="ECO:0007669"/>
    <property type="project" value="TreeGrafter"/>
</dbReference>
<dbReference type="GO" id="GO:0005524">
    <property type="term" value="F:ATP binding"/>
    <property type="evidence" value="ECO:0007669"/>
    <property type="project" value="UniProtKB-KW"/>
</dbReference>
<dbReference type="PANTHER" id="PTHR10210">
    <property type="entry name" value="RIBOSE-PHOSPHATE DIPHOSPHOKINASE FAMILY MEMBER"/>
    <property type="match status" value="1"/>
</dbReference>
<dbReference type="CDD" id="cd06223">
    <property type="entry name" value="PRTases_typeI"/>
    <property type="match status" value="1"/>
</dbReference>
<keyword evidence="2 10" id="KW-0808">Transferase</keyword>
<dbReference type="HAMAP" id="MF_00583_B">
    <property type="entry name" value="RibP_PPkinase_B"/>
    <property type="match status" value="1"/>
</dbReference>
<feature type="binding site" evidence="10">
    <location>
        <position position="220"/>
    </location>
    <ligand>
        <name>D-ribose 5-phosphate</name>
        <dbReference type="ChEBI" id="CHEBI:78346"/>
    </ligand>
</feature>
<comment type="subcellular location">
    <subcellularLocation>
        <location evidence="10">Cytoplasm</location>
    </subcellularLocation>
</comment>
<dbReference type="InterPro" id="IPR029057">
    <property type="entry name" value="PRTase-like"/>
</dbReference>
<dbReference type="GO" id="GO:0004749">
    <property type="term" value="F:ribose phosphate diphosphokinase activity"/>
    <property type="evidence" value="ECO:0007669"/>
    <property type="project" value="UniProtKB-UniRule"/>
</dbReference>
<evidence type="ECO:0000259" key="11">
    <source>
        <dbReference type="Pfam" id="PF13793"/>
    </source>
</evidence>
<feature type="binding site" evidence="10">
    <location>
        <begin position="122"/>
        <end position="123"/>
    </location>
    <ligand>
        <name>ATP</name>
        <dbReference type="ChEBI" id="CHEBI:30616"/>
    </ligand>
</feature>
<dbReference type="Pfam" id="PF14572">
    <property type="entry name" value="Pribosyl_synth"/>
    <property type="match status" value="1"/>
</dbReference>
<gene>
    <name evidence="10" type="primary">prs</name>
    <name evidence="12" type="ORF">E6K71_01565</name>
    <name evidence="13" type="ORF">E6K75_02180</name>
</gene>
<dbReference type="GO" id="GO:0000287">
    <property type="term" value="F:magnesium ion binding"/>
    <property type="evidence" value="ECO:0007669"/>
    <property type="project" value="UniProtKB-UniRule"/>
</dbReference>
<feature type="domain" description="Ribose-phosphate pyrophosphokinase N-terminal" evidence="11">
    <location>
        <begin position="32"/>
        <end position="146"/>
    </location>
</feature>
<dbReference type="GO" id="GO:0009156">
    <property type="term" value="P:ribonucleoside monophosphate biosynthetic process"/>
    <property type="evidence" value="ECO:0007669"/>
    <property type="project" value="InterPro"/>
</dbReference>
<keyword evidence="8 10" id="KW-0460">Magnesium</keyword>
<dbReference type="NCBIfam" id="NF002320">
    <property type="entry name" value="PRK01259.1"/>
    <property type="match status" value="1"/>
</dbReference>
<accession>A0A538TBP3</accession>